<feature type="chain" id="PRO_5017021415" evidence="1">
    <location>
        <begin position="22"/>
        <end position="158"/>
    </location>
</feature>
<dbReference type="SUPFAM" id="SSF56436">
    <property type="entry name" value="C-type lectin-like"/>
    <property type="match status" value="1"/>
</dbReference>
<organism evidence="3">
    <name type="scientific">Macrobrachium rosenbergii</name>
    <name type="common">Giant fresh water prawn</name>
    <dbReference type="NCBI Taxonomy" id="79674"/>
    <lineage>
        <taxon>Eukaryota</taxon>
        <taxon>Metazoa</taxon>
        <taxon>Ecdysozoa</taxon>
        <taxon>Arthropoda</taxon>
        <taxon>Crustacea</taxon>
        <taxon>Multicrustacea</taxon>
        <taxon>Malacostraca</taxon>
        <taxon>Eumalacostraca</taxon>
        <taxon>Eucarida</taxon>
        <taxon>Decapoda</taxon>
        <taxon>Pleocyemata</taxon>
        <taxon>Caridea</taxon>
        <taxon>Palaemonoidea</taxon>
        <taxon>Palaemonidae</taxon>
        <taxon>Macrobrachium</taxon>
    </lineage>
</organism>
<dbReference type="InterPro" id="IPR016187">
    <property type="entry name" value="CTDL_fold"/>
</dbReference>
<dbReference type="CDD" id="cd00037">
    <property type="entry name" value="CLECT"/>
    <property type="match status" value="1"/>
</dbReference>
<evidence type="ECO:0000259" key="2">
    <source>
        <dbReference type="PROSITE" id="PS50041"/>
    </source>
</evidence>
<evidence type="ECO:0000313" key="3">
    <source>
        <dbReference type="EMBL" id="AHW49156.1"/>
    </source>
</evidence>
<feature type="domain" description="C-type lectin" evidence="2">
    <location>
        <begin position="39"/>
        <end position="157"/>
    </location>
</feature>
<dbReference type="SMART" id="SM00034">
    <property type="entry name" value="CLECT"/>
    <property type="match status" value="1"/>
</dbReference>
<dbReference type="Pfam" id="PF00059">
    <property type="entry name" value="Lectin_C"/>
    <property type="match status" value="1"/>
</dbReference>
<dbReference type="AlphaFoldDB" id="A0A342CFZ9"/>
<proteinExistence type="evidence at transcript level"/>
<sequence length="158" mass="18296">MRAFWCLFALGILLHIPEGQAQCLPPFESFVLEGSGMEYCLYFDMEVKRDWDEGRTACNSLGSDLADLDYEDLHWQVISYIRKHQDMLDEGFHIGCSDEAEEGVWLWTGGRAVEMDSGHWYPGQPDGRRKENYGCLYYDDFLYNSCVNGQKLYSICMI</sequence>
<protein>
    <submittedName>
        <fullName evidence="3">C-type lectin-1</fullName>
    </submittedName>
</protein>
<reference evidence="3" key="1">
    <citation type="submission" date="2014-02" db="EMBL/GenBank/DDBJ databases">
        <title>Development of single nucleotide polymorphism markers for freshwater prawn (Macrobrachium rosenbergii, de Man) using pyrosequencing technology.</title>
        <authorList>
            <person name="Onming S."/>
            <person name="Mcmillan N."/>
            <person name="Klinbunga S."/>
            <person name="Poompuang S."/>
        </authorList>
    </citation>
    <scope>NUCLEOTIDE SEQUENCE</scope>
</reference>
<dbReference type="Gene3D" id="3.10.100.10">
    <property type="entry name" value="Mannose-Binding Protein A, subunit A"/>
    <property type="match status" value="1"/>
</dbReference>
<name>A0A342CFZ9_MACRS</name>
<dbReference type="EMBL" id="KJ622340">
    <property type="protein sequence ID" value="AHW49156.1"/>
    <property type="molecule type" value="mRNA"/>
</dbReference>
<keyword evidence="3" id="KW-0430">Lectin</keyword>
<evidence type="ECO:0000256" key="1">
    <source>
        <dbReference type="SAM" id="SignalP"/>
    </source>
</evidence>
<dbReference type="InterPro" id="IPR001304">
    <property type="entry name" value="C-type_lectin-like"/>
</dbReference>
<dbReference type="PROSITE" id="PS50041">
    <property type="entry name" value="C_TYPE_LECTIN_2"/>
    <property type="match status" value="1"/>
</dbReference>
<accession>A0A342CFZ9</accession>
<feature type="signal peptide" evidence="1">
    <location>
        <begin position="1"/>
        <end position="21"/>
    </location>
</feature>
<dbReference type="InterPro" id="IPR016186">
    <property type="entry name" value="C-type_lectin-like/link_sf"/>
</dbReference>
<dbReference type="GO" id="GO:0030246">
    <property type="term" value="F:carbohydrate binding"/>
    <property type="evidence" value="ECO:0007669"/>
    <property type="project" value="UniProtKB-KW"/>
</dbReference>
<keyword evidence="1" id="KW-0732">Signal</keyword>